<sequence>MEWGVCAGVPGKEDNIEMAQVPFDLMFLAS</sequence>
<proteinExistence type="predicted"/>
<reference evidence="1 2" key="1">
    <citation type="submission" date="2015-05" db="EMBL/GenBank/DDBJ databases">
        <title>Evolution of Trichinella species and genotypes.</title>
        <authorList>
            <person name="Korhonen P.K."/>
            <person name="Edoardo P."/>
            <person name="Giuseppe L.R."/>
            <person name="Gasser R.B."/>
        </authorList>
    </citation>
    <scope>NUCLEOTIDE SEQUENCE [LARGE SCALE GENOMIC DNA]</scope>
    <source>
        <strain evidence="1">ISS10</strain>
    </source>
</reference>
<name>A0A0V1KJ02_9BILA</name>
<protein>
    <submittedName>
        <fullName evidence="1">Uncharacterized protein</fullName>
    </submittedName>
</protein>
<accession>A0A0V1KJ02</accession>
<dbReference type="Proteomes" id="UP000054721">
    <property type="component" value="Unassembled WGS sequence"/>
</dbReference>
<dbReference type="AlphaFoldDB" id="A0A0V1KJ02"/>
<gene>
    <name evidence="1" type="ORF">T02_5509</name>
</gene>
<dbReference type="EMBL" id="JYDW01001137">
    <property type="protein sequence ID" value="KRZ47224.1"/>
    <property type="molecule type" value="Genomic_DNA"/>
</dbReference>
<evidence type="ECO:0000313" key="1">
    <source>
        <dbReference type="EMBL" id="KRZ47224.1"/>
    </source>
</evidence>
<keyword evidence="2" id="KW-1185">Reference proteome</keyword>
<comment type="caution">
    <text evidence="1">The sequence shown here is derived from an EMBL/GenBank/DDBJ whole genome shotgun (WGS) entry which is preliminary data.</text>
</comment>
<evidence type="ECO:0000313" key="2">
    <source>
        <dbReference type="Proteomes" id="UP000054721"/>
    </source>
</evidence>
<organism evidence="1 2">
    <name type="scientific">Trichinella nativa</name>
    <dbReference type="NCBI Taxonomy" id="6335"/>
    <lineage>
        <taxon>Eukaryota</taxon>
        <taxon>Metazoa</taxon>
        <taxon>Ecdysozoa</taxon>
        <taxon>Nematoda</taxon>
        <taxon>Enoplea</taxon>
        <taxon>Dorylaimia</taxon>
        <taxon>Trichinellida</taxon>
        <taxon>Trichinellidae</taxon>
        <taxon>Trichinella</taxon>
    </lineage>
</organism>